<name>A0A061JI57_9PROT</name>
<sequence precursor="true">MKKMRYVLVFFLIGSSVCSAGGGGNFSKASEKISETEQKIKNAVIGPQGFGILHQTPLIQEEEMKKAMRSIVYTAFYYDSSTQSTPAPTIIVNKNMVDLDKKLREDENARKKLFEFENVVSELTEFVPPRNDQEAGRWRFLRSVVALDNAVYPEDAKLSLPNIDRELKNAIAWKCLSICGNQYVNRRDINLTHINKQKIDSLFFAHSENPPASFLMEVESDRGQFIQEDTPSWIKKRICKVEYKQQWQD</sequence>
<evidence type="ECO:0000313" key="3">
    <source>
        <dbReference type="Proteomes" id="UP000026922"/>
    </source>
</evidence>
<proteinExistence type="predicted"/>
<dbReference type="AlphaFoldDB" id="A0A061JI57"/>
<comment type="caution">
    <text evidence="2">The sequence shown here is derived from an EMBL/GenBank/DDBJ whole genome shotgun (WGS) entry which is preliminary data.</text>
</comment>
<feature type="chain" id="PRO_5001601804" description="Lipoprotein" evidence="1">
    <location>
        <begin position="21"/>
        <end position="249"/>
    </location>
</feature>
<protein>
    <recommendedName>
        <fullName evidence="4">Lipoprotein</fullName>
    </recommendedName>
</protein>
<gene>
    <name evidence="2" type="ORF">K737_300383</name>
</gene>
<accession>A0A061JI57</accession>
<organism evidence="2 3">
    <name type="scientific">Holospora undulata HU1</name>
    <dbReference type="NCBI Taxonomy" id="1321371"/>
    <lineage>
        <taxon>Bacteria</taxon>
        <taxon>Pseudomonadati</taxon>
        <taxon>Pseudomonadota</taxon>
        <taxon>Alphaproteobacteria</taxon>
        <taxon>Holosporales</taxon>
        <taxon>Holosporaceae</taxon>
        <taxon>Holospora</taxon>
    </lineage>
</organism>
<dbReference type="EMBL" id="ARPM03000099">
    <property type="protein sequence ID" value="ETZ05183.1"/>
    <property type="molecule type" value="Genomic_DNA"/>
</dbReference>
<evidence type="ECO:0000256" key="1">
    <source>
        <dbReference type="SAM" id="SignalP"/>
    </source>
</evidence>
<reference evidence="2 3" key="1">
    <citation type="journal article" date="2013" name="Genome Announc.">
        <title>Draft Genome Sequence of Holospora undulata Strain HU1, a Micronucleus-Specific Symbiont of the Ciliate Paramecium caudatum.</title>
        <authorList>
            <person name="Dohra H."/>
            <person name="Suzuki H."/>
            <person name="Suzuki T."/>
            <person name="Tanaka K."/>
            <person name="Fujishima M."/>
        </authorList>
    </citation>
    <scope>NUCLEOTIDE SEQUENCE [LARGE SCALE GENOMIC DNA]</scope>
    <source>
        <strain evidence="2 3">HU1</strain>
    </source>
</reference>
<dbReference type="RefSeq" id="WP_023492368.1">
    <property type="nucleotide sequence ID" value="NZ_ARPM03000099.1"/>
</dbReference>
<keyword evidence="3" id="KW-1185">Reference proteome</keyword>
<evidence type="ECO:0008006" key="4">
    <source>
        <dbReference type="Google" id="ProtNLM"/>
    </source>
</evidence>
<keyword evidence="1" id="KW-0732">Signal</keyword>
<dbReference type="Proteomes" id="UP000026922">
    <property type="component" value="Unassembled WGS sequence"/>
</dbReference>
<feature type="signal peptide" evidence="1">
    <location>
        <begin position="1"/>
        <end position="20"/>
    </location>
</feature>
<evidence type="ECO:0000313" key="2">
    <source>
        <dbReference type="EMBL" id="ETZ05183.1"/>
    </source>
</evidence>